<dbReference type="GO" id="GO:0005524">
    <property type="term" value="F:ATP binding"/>
    <property type="evidence" value="ECO:0007669"/>
    <property type="project" value="UniProtKB-UniRule"/>
</dbReference>
<dbReference type="Gene3D" id="3.40.50.300">
    <property type="entry name" value="P-loop containing nucleotide triphosphate hydrolases"/>
    <property type="match status" value="1"/>
</dbReference>
<evidence type="ECO:0000256" key="10">
    <source>
        <dbReference type="ARBA" id="ARBA00022741"/>
    </source>
</evidence>
<evidence type="ECO:0000256" key="16">
    <source>
        <dbReference type="PIRSR" id="PIRSR006135-2"/>
    </source>
</evidence>
<comment type="function">
    <text evidence="4 14">Catalyzes ATP-dependent phosphorylation of adenosylcobinamide and addition of GMP to adenosylcobinamide phosphate.</text>
</comment>
<comment type="similarity">
    <text evidence="7 14">Belongs to the CobU/CobP family.</text>
</comment>
<feature type="binding site" evidence="16">
    <location>
        <position position="72"/>
    </location>
    <ligand>
        <name>GTP</name>
        <dbReference type="ChEBI" id="CHEBI:37565"/>
    </ligand>
</feature>
<dbReference type="GO" id="GO:0009236">
    <property type="term" value="P:cobalamin biosynthetic process"/>
    <property type="evidence" value="ECO:0007669"/>
    <property type="project" value="UniProtKB-UniRule"/>
</dbReference>
<dbReference type="EC" id="2.7.1.156" evidence="14"/>
<evidence type="ECO:0000256" key="9">
    <source>
        <dbReference type="ARBA" id="ARBA00022679"/>
    </source>
</evidence>
<evidence type="ECO:0000256" key="5">
    <source>
        <dbReference type="ARBA" id="ARBA00004692"/>
    </source>
</evidence>
<dbReference type="GO" id="GO:0008820">
    <property type="term" value="F:cobinamide phosphate guanylyltransferase activity"/>
    <property type="evidence" value="ECO:0007669"/>
    <property type="project" value="UniProtKB-UniRule"/>
</dbReference>
<dbReference type="InterPro" id="IPR027417">
    <property type="entry name" value="P-loop_NTPase"/>
</dbReference>
<evidence type="ECO:0000256" key="6">
    <source>
        <dbReference type="ARBA" id="ARBA00005159"/>
    </source>
</evidence>
<evidence type="ECO:0000313" key="17">
    <source>
        <dbReference type="EMBL" id="NUZ06773.1"/>
    </source>
</evidence>
<dbReference type="PANTHER" id="PTHR34848:SF1">
    <property type="entry name" value="BIFUNCTIONAL ADENOSYLCOBALAMIN BIOSYNTHESIS PROTEIN COBU"/>
    <property type="match status" value="1"/>
</dbReference>
<keyword evidence="9 14" id="KW-0808">Transferase</keyword>
<dbReference type="InterPro" id="IPR003203">
    <property type="entry name" value="CobU/CobP"/>
</dbReference>
<dbReference type="PIRSF" id="PIRSF006135">
    <property type="entry name" value="CobU"/>
    <property type="match status" value="1"/>
</dbReference>
<comment type="pathway">
    <text evidence="6 14">Cofactor biosynthesis; adenosylcobalamin biosynthesis; adenosylcobalamin from cob(II)yrinate a,c-diamide: step 5/7.</text>
</comment>
<keyword evidence="12 14" id="KW-0067">ATP-binding</keyword>
<evidence type="ECO:0000256" key="12">
    <source>
        <dbReference type="ARBA" id="ARBA00022840"/>
    </source>
</evidence>
<dbReference type="Proteomes" id="UP000529637">
    <property type="component" value="Unassembled WGS sequence"/>
</dbReference>
<keyword evidence="10 14" id="KW-0547">Nucleotide-binding</keyword>
<keyword evidence="8 14" id="KW-0169">Cobalamin biosynthesis</keyword>
<accession>A0A7Y6NP44</accession>
<evidence type="ECO:0000256" key="3">
    <source>
        <dbReference type="ARBA" id="ARBA00001522"/>
    </source>
</evidence>
<comment type="catalytic activity">
    <reaction evidence="2 14">
        <text>adenosylcob(III)inamide phosphate + GTP + H(+) = adenosylcob(III)inamide-GDP + diphosphate</text>
        <dbReference type="Rhea" id="RHEA:22712"/>
        <dbReference type="ChEBI" id="CHEBI:15378"/>
        <dbReference type="ChEBI" id="CHEBI:33019"/>
        <dbReference type="ChEBI" id="CHEBI:37565"/>
        <dbReference type="ChEBI" id="CHEBI:58502"/>
        <dbReference type="ChEBI" id="CHEBI:60487"/>
        <dbReference type="EC" id="2.7.7.62"/>
    </reaction>
</comment>
<dbReference type="PANTHER" id="PTHR34848">
    <property type="match status" value="1"/>
</dbReference>
<dbReference type="RefSeq" id="WP_176069634.1">
    <property type="nucleotide sequence ID" value="NZ_JABWMJ010000006.1"/>
</dbReference>
<gene>
    <name evidence="17" type="ORF">HQN59_13490</name>
</gene>
<keyword evidence="13 14" id="KW-0342">GTP-binding</keyword>
<evidence type="ECO:0000256" key="1">
    <source>
        <dbReference type="ARBA" id="ARBA00000312"/>
    </source>
</evidence>
<evidence type="ECO:0000313" key="18">
    <source>
        <dbReference type="Proteomes" id="UP000529637"/>
    </source>
</evidence>
<feature type="binding site" evidence="16">
    <location>
        <begin position="41"/>
        <end position="43"/>
    </location>
    <ligand>
        <name>GTP</name>
        <dbReference type="ChEBI" id="CHEBI:37565"/>
    </ligand>
</feature>
<dbReference type="GO" id="GO:0043752">
    <property type="term" value="F:adenosylcobinamide kinase activity"/>
    <property type="evidence" value="ECO:0007669"/>
    <property type="project" value="UniProtKB-EC"/>
</dbReference>
<organism evidence="17 18">
    <name type="scientific">Piscinibacter koreensis</name>
    <dbReference type="NCBI Taxonomy" id="2742824"/>
    <lineage>
        <taxon>Bacteria</taxon>
        <taxon>Pseudomonadati</taxon>
        <taxon>Pseudomonadota</taxon>
        <taxon>Betaproteobacteria</taxon>
        <taxon>Burkholderiales</taxon>
        <taxon>Sphaerotilaceae</taxon>
        <taxon>Piscinibacter</taxon>
    </lineage>
</organism>
<name>A0A7Y6NP44_9BURK</name>
<dbReference type="EMBL" id="JABWMJ010000006">
    <property type="protein sequence ID" value="NUZ06773.1"/>
    <property type="molecule type" value="Genomic_DNA"/>
</dbReference>
<dbReference type="EC" id="2.7.7.62" evidence="14"/>
<evidence type="ECO:0000256" key="11">
    <source>
        <dbReference type="ARBA" id="ARBA00022777"/>
    </source>
</evidence>
<comment type="pathway">
    <text evidence="5 14">Cofactor biosynthesis; adenosylcobalamin biosynthesis; adenosylcobalamin from cob(II)yrinate a,c-diamide: step 6/7.</text>
</comment>
<dbReference type="SUPFAM" id="SSF52540">
    <property type="entry name" value="P-loop containing nucleoside triphosphate hydrolases"/>
    <property type="match status" value="1"/>
</dbReference>
<reference evidence="17 18" key="1">
    <citation type="submission" date="2020-06" db="EMBL/GenBank/DDBJ databases">
        <title>Schlegella sp. ID0723 isolated from air conditioner.</title>
        <authorList>
            <person name="Kim D.Y."/>
            <person name="Kim D.-U."/>
        </authorList>
    </citation>
    <scope>NUCLEOTIDE SEQUENCE [LARGE SCALE GENOMIC DNA]</scope>
    <source>
        <strain evidence="17 18">ID0723</strain>
    </source>
</reference>
<keyword evidence="17" id="KW-0548">Nucleotidyltransferase</keyword>
<feature type="binding site" evidence="16">
    <location>
        <position position="94"/>
    </location>
    <ligand>
        <name>GTP</name>
        <dbReference type="ChEBI" id="CHEBI:37565"/>
    </ligand>
</feature>
<evidence type="ECO:0000256" key="7">
    <source>
        <dbReference type="ARBA" id="ARBA00007490"/>
    </source>
</evidence>
<feature type="binding site" evidence="16">
    <location>
        <begin position="11"/>
        <end position="18"/>
    </location>
    <ligand>
        <name>GTP</name>
        <dbReference type="ChEBI" id="CHEBI:37565"/>
    </ligand>
</feature>
<evidence type="ECO:0000256" key="15">
    <source>
        <dbReference type="PIRSR" id="PIRSR006135-1"/>
    </source>
</evidence>
<evidence type="ECO:0000256" key="2">
    <source>
        <dbReference type="ARBA" id="ARBA00000711"/>
    </source>
</evidence>
<protein>
    <recommendedName>
        <fullName evidence="14">Bifunctional adenosylcobalamin biosynthesis protein</fullName>
        <ecNumber evidence="14">2.7.1.156</ecNumber>
        <ecNumber evidence="14">2.7.7.62</ecNumber>
    </recommendedName>
</protein>
<dbReference type="GO" id="GO:0005525">
    <property type="term" value="F:GTP binding"/>
    <property type="evidence" value="ECO:0007669"/>
    <property type="project" value="UniProtKB-UniRule"/>
</dbReference>
<sequence length="188" mass="19783">MSAVTHELLLGGARSGKSRTAESRAGGWLASDPTHRATLVATALAGDPEMAARIAWHRADRGARVPALETVEAPQALGATLRRLAHPRRLLVVDCLTLWLTQCLLPPAGAPPGRPWAQEKEELLAALRHGASPVVLVSNEIGLGVVPLSREARACVDALGELHQAVAALCGRVTLMVAGCELRVKDLA</sequence>
<proteinExistence type="inferred from homology"/>
<keyword evidence="18" id="KW-1185">Reference proteome</keyword>
<comment type="caution">
    <text evidence="17">The sequence shown here is derived from an EMBL/GenBank/DDBJ whole genome shotgun (WGS) entry which is preliminary data.</text>
</comment>
<comment type="catalytic activity">
    <reaction evidence="1 14">
        <text>adenosylcob(III)inamide + ATP = adenosylcob(III)inamide phosphate + ADP + H(+)</text>
        <dbReference type="Rhea" id="RHEA:15769"/>
        <dbReference type="ChEBI" id="CHEBI:2480"/>
        <dbReference type="ChEBI" id="CHEBI:15378"/>
        <dbReference type="ChEBI" id="CHEBI:30616"/>
        <dbReference type="ChEBI" id="CHEBI:58502"/>
        <dbReference type="ChEBI" id="CHEBI:456216"/>
        <dbReference type="EC" id="2.7.1.156"/>
    </reaction>
</comment>
<evidence type="ECO:0000256" key="8">
    <source>
        <dbReference type="ARBA" id="ARBA00022573"/>
    </source>
</evidence>
<dbReference type="AlphaFoldDB" id="A0A7Y6NP44"/>
<evidence type="ECO:0000256" key="14">
    <source>
        <dbReference type="PIRNR" id="PIRNR006135"/>
    </source>
</evidence>
<feature type="active site" description="GMP-histidine intermediate" evidence="15">
    <location>
        <position position="57"/>
    </location>
</feature>
<keyword evidence="11 14" id="KW-0418">Kinase</keyword>
<comment type="catalytic activity">
    <reaction evidence="3">
        <text>adenosylcob(III)inamide + GTP = adenosylcob(III)inamide phosphate + GDP + H(+)</text>
        <dbReference type="Rhea" id="RHEA:15765"/>
        <dbReference type="ChEBI" id="CHEBI:2480"/>
        <dbReference type="ChEBI" id="CHEBI:15378"/>
        <dbReference type="ChEBI" id="CHEBI:37565"/>
        <dbReference type="ChEBI" id="CHEBI:58189"/>
        <dbReference type="ChEBI" id="CHEBI:58502"/>
        <dbReference type="EC" id="2.7.1.156"/>
    </reaction>
</comment>
<evidence type="ECO:0000256" key="13">
    <source>
        <dbReference type="ARBA" id="ARBA00023134"/>
    </source>
</evidence>
<evidence type="ECO:0000256" key="4">
    <source>
        <dbReference type="ARBA" id="ARBA00003889"/>
    </source>
</evidence>
<feature type="binding site" evidence="16">
    <location>
        <begin position="58"/>
        <end position="61"/>
    </location>
    <ligand>
        <name>GTP</name>
        <dbReference type="ChEBI" id="CHEBI:37565"/>
    </ligand>
</feature>
<dbReference type="Pfam" id="PF02283">
    <property type="entry name" value="CobU"/>
    <property type="match status" value="1"/>
</dbReference>
<dbReference type="CDD" id="cd00544">
    <property type="entry name" value="CobU"/>
    <property type="match status" value="1"/>
</dbReference>
<dbReference type="UniPathway" id="UPA00148">
    <property type="reaction ID" value="UER00236"/>
</dbReference>